<reference evidence="1 2" key="1">
    <citation type="submission" date="2020-03" db="EMBL/GenBank/DDBJ databases">
        <title>Soil Listeria distribution.</title>
        <authorList>
            <person name="Liao J."/>
            <person name="Wiedmann M."/>
        </authorList>
    </citation>
    <scope>NUCLEOTIDE SEQUENCE [LARGE SCALE GENOMIC DNA]</scope>
    <source>
        <strain evidence="1 2">FSL L7-1299</strain>
    </source>
</reference>
<proteinExistence type="predicted"/>
<dbReference type="Proteomes" id="UP000574104">
    <property type="component" value="Unassembled WGS sequence"/>
</dbReference>
<dbReference type="AlphaFoldDB" id="A0A842AI10"/>
<organism evidence="1 2">
    <name type="scientific">Listeria booriae</name>
    <dbReference type="NCBI Taxonomy" id="1552123"/>
    <lineage>
        <taxon>Bacteria</taxon>
        <taxon>Bacillati</taxon>
        <taxon>Bacillota</taxon>
        <taxon>Bacilli</taxon>
        <taxon>Bacillales</taxon>
        <taxon>Listeriaceae</taxon>
        <taxon>Listeria</taxon>
    </lineage>
</organism>
<protein>
    <submittedName>
        <fullName evidence="1">Uncharacterized protein</fullName>
    </submittedName>
</protein>
<accession>A0A842AI10</accession>
<evidence type="ECO:0000313" key="2">
    <source>
        <dbReference type="Proteomes" id="UP000574104"/>
    </source>
</evidence>
<comment type="caution">
    <text evidence="1">The sequence shown here is derived from an EMBL/GenBank/DDBJ whole genome shotgun (WGS) entry which is preliminary data.</text>
</comment>
<sequence length="131" mass="15417">MTEDNVTKFAHKKRLEIGGGTKRGKPYRSGYMRAMDDVIEFQDDSRASGLNESQKMMLWHMRDSYVVIRKKSEFICINTKNGFTVSIYLILESLIKSDGKLYRLYRNFSEKEQVQIIQVFMDWALEQEDAE</sequence>
<gene>
    <name evidence="1" type="ORF">HB904_03980</name>
</gene>
<dbReference type="RefSeq" id="WP_185434226.1">
    <property type="nucleotide sequence ID" value="NZ_JAARSH010000002.1"/>
</dbReference>
<dbReference type="EMBL" id="JAARSH010000002">
    <property type="protein sequence ID" value="MBC1615331.1"/>
    <property type="molecule type" value="Genomic_DNA"/>
</dbReference>
<name>A0A842AI10_9LIST</name>
<evidence type="ECO:0000313" key="1">
    <source>
        <dbReference type="EMBL" id="MBC1615331.1"/>
    </source>
</evidence>